<evidence type="ECO:0000256" key="5">
    <source>
        <dbReference type="PIRSR" id="PIRSR601613-1"/>
    </source>
</evidence>
<comment type="catalytic activity">
    <reaction evidence="4">
        <text>a secondary aliphatic amine + O2 + H2O = a primary amine + an aldehyde + H2O2</text>
        <dbReference type="Rhea" id="RHEA:26414"/>
        <dbReference type="ChEBI" id="CHEBI:15377"/>
        <dbReference type="ChEBI" id="CHEBI:15379"/>
        <dbReference type="ChEBI" id="CHEBI:16240"/>
        <dbReference type="ChEBI" id="CHEBI:17478"/>
        <dbReference type="ChEBI" id="CHEBI:58855"/>
        <dbReference type="ChEBI" id="CHEBI:65296"/>
        <dbReference type="EC" id="1.4.3.4"/>
    </reaction>
</comment>
<dbReference type="EMBL" id="ML743551">
    <property type="protein sequence ID" value="KAE8143967.1"/>
    <property type="molecule type" value="Genomic_DNA"/>
</dbReference>
<keyword evidence="3 6" id="KW-0560">Oxidoreductase</keyword>
<evidence type="ECO:0000256" key="4">
    <source>
        <dbReference type="ARBA" id="ARBA00048448"/>
    </source>
</evidence>
<proteinExistence type="inferred from homology"/>
<evidence type="ECO:0000313" key="9">
    <source>
        <dbReference type="Proteomes" id="UP000325672"/>
    </source>
</evidence>
<dbReference type="AlphaFoldDB" id="A0A5N6TCH3"/>
<feature type="binding site" evidence="5">
    <location>
        <position position="380"/>
    </location>
    <ligand>
        <name>substrate</name>
    </ligand>
</feature>
<dbReference type="EC" id="1.4.3.-" evidence="6"/>
<evidence type="ECO:0000256" key="3">
    <source>
        <dbReference type="ARBA" id="ARBA00023002"/>
    </source>
</evidence>
<feature type="domain" description="Amine oxidase" evidence="7">
    <location>
        <begin position="50"/>
        <end position="474"/>
    </location>
</feature>
<keyword evidence="6" id="KW-0285">Flavoprotein</keyword>
<comment type="cofactor">
    <cofactor evidence="1 6">
        <name>FAD</name>
        <dbReference type="ChEBI" id="CHEBI:57692"/>
    </cofactor>
</comment>
<evidence type="ECO:0000256" key="6">
    <source>
        <dbReference type="RuleBase" id="RU362067"/>
    </source>
</evidence>
<dbReference type="RefSeq" id="XP_031920030.1">
    <property type="nucleotide sequence ID" value="XM_032056518.1"/>
</dbReference>
<evidence type="ECO:0000313" key="8">
    <source>
        <dbReference type="EMBL" id="KAE8143967.1"/>
    </source>
</evidence>
<dbReference type="GO" id="GO:0097621">
    <property type="term" value="F:monoamine oxidase activity"/>
    <property type="evidence" value="ECO:0007669"/>
    <property type="project" value="UniProtKB-EC"/>
</dbReference>
<dbReference type="PANTHER" id="PTHR43563:SF1">
    <property type="entry name" value="AMINE OXIDASE [FLAVIN-CONTAINING] B"/>
    <property type="match status" value="1"/>
</dbReference>
<evidence type="ECO:0000259" key="7">
    <source>
        <dbReference type="Pfam" id="PF01593"/>
    </source>
</evidence>
<dbReference type="Proteomes" id="UP000325672">
    <property type="component" value="Unassembled WGS sequence"/>
</dbReference>
<evidence type="ECO:0000256" key="2">
    <source>
        <dbReference type="ARBA" id="ARBA00005995"/>
    </source>
</evidence>
<dbReference type="PRINTS" id="PR00757">
    <property type="entry name" value="AMINEOXDASEF"/>
</dbReference>
<dbReference type="InterPro" id="IPR036188">
    <property type="entry name" value="FAD/NAD-bd_sf"/>
</dbReference>
<organism evidence="8 9">
    <name type="scientific">Aspergillus pseudotamarii</name>
    <dbReference type="NCBI Taxonomy" id="132259"/>
    <lineage>
        <taxon>Eukaryota</taxon>
        <taxon>Fungi</taxon>
        <taxon>Dikarya</taxon>
        <taxon>Ascomycota</taxon>
        <taxon>Pezizomycotina</taxon>
        <taxon>Eurotiomycetes</taxon>
        <taxon>Eurotiomycetidae</taxon>
        <taxon>Eurotiales</taxon>
        <taxon>Aspergillaceae</taxon>
        <taxon>Aspergillus</taxon>
        <taxon>Aspergillus subgen. Circumdati</taxon>
    </lineage>
</organism>
<accession>A0A5N6TCH3</accession>
<dbReference type="InterPro" id="IPR001613">
    <property type="entry name" value="Flavin_amine_oxidase"/>
</dbReference>
<keyword evidence="9" id="KW-1185">Reference proteome</keyword>
<dbReference type="Pfam" id="PF01593">
    <property type="entry name" value="Amino_oxidase"/>
    <property type="match status" value="1"/>
</dbReference>
<gene>
    <name evidence="8" type="ORF">BDV38DRAFT_267061</name>
</gene>
<dbReference type="OrthoDB" id="7777654at2759"/>
<feature type="binding site" evidence="5">
    <location>
        <position position="277"/>
    </location>
    <ligand>
        <name>FAD</name>
        <dbReference type="ChEBI" id="CHEBI:57692"/>
    </ligand>
</feature>
<dbReference type="GeneID" id="43640728"/>
<sequence>MTSRDGYLWTPDQGLKAGIPCIGRIQPPTKLNGPSPCVYDVIVVGAGYCGLTVLRDISLAGLRVLLLEGRDRIGGRSWSSNIDGYPFEMGGTWIHWGQAHVWREIMRYQMQDKIEISMDFSSGVNQYLQASPKGTQRFSHEEEYAIMDSGLQKLFNIDGQWGKRVMPFPHSASFTREALAYDRMSVADRIRNIEDSLTLNERRGIEAWVLVCSGGTLETVSFLEVLHWWALSGYSYEGCIEYLAKYKFKDGQSSFAMHFFQEALATNNLDYVFDCPVVSVKDTGNTATVTARDGQKFEGKRIVSTIPLNVLNSVVFDPPLRKGKKRAADTGHVNQIVKVHAEVSNKDLRSYTGISYPHNPLYIAFGDGTTQAANTHIVSFGGQHLHFHPEEDIPVTIKALQGLVPMDIETLVFHNWSKDEFARGAWFFPGPRLLSDHLFDMRAREGNIYFANSDWALGWRSFIDGAIEEGTRTALVLRNDLMNSLMLDSKLT</sequence>
<dbReference type="InterPro" id="IPR050703">
    <property type="entry name" value="Flavin_MAO"/>
</dbReference>
<comment type="similarity">
    <text evidence="2 6">Belongs to the flavin monoamine oxidase family.</text>
</comment>
<dbReference type="SUPFAM" id="SSF51905">
    <property type="entry name" value="FAD/NAD(P)-binding domain"/>
    <property type="match status" value="1"/>
</dbReference>
<dbReference type="InterPro" id="IPR002937">
    <property type="entry name" value="Amino_oxidase"/>
</dbReference>
<dbReference type="Gene3D" id="3.90.660.10">
    <property type="match status" value="2"/>
</dbReference>
<name>A0A5N6TCH3_ASPPS</name>
<evidence type="ECO:0000256" key="1">
    <source>
        <dbReference type="ARBA" id="ARBA00001974"/>
    </source>
</evidence>
<reference evidence="8 9" key="1">
    <citation type="submission" date="2019-04" db="EMBL/GenBank/DDBJ databases">
        <title>Friends and foes A comparative genomics study of 23 Aspergillus species from section Flavi.</title>
        <authorList>
            <consortium name="DOE Joint Genome Institute"/>
            <person name="Kjaerbolling I."/>
            <person name="Vesth T."/>
            <person name="Frisvad J.C."/>
            <person name="Nybo J.L."/>
            <person name="Theobald S."/>
            <person name="Kildgaard S."/>
            <person name="Isbrandt T."/>
            <person name="Kuo A."/>
            <person name="Sato A."/>
            <person name="Lyhne E.K."/>
            <person name="Kogle M.E."/>
            <person name="Wiebenga A."/>
            <person name="Kun R.S."/>
            <person name="Lubbers R.J."/>
            <person name="Makela M.R."/>
            <person name="Barry K."/>
            <person name="Chovatia M."/>
            <person name="Clum A."/>
            <person name="Daum C."/>
            <person name="Haridas S."/>
            <person name="He G."/>
            <person name="LaButti K."/>
            <person name="Lipzen A."/>
            <person name="Mondo S."/>
            <person name="Riley R."/>
            <person name="Salamov A."/>
            <person name="Simmons B.A."/>
            <person name="Magnuson J.K."/>
            <person name="Henrissat B."/>
            <person name="Mortensen U.H."/>
            <person name="Larsen T.O."/>
            <person name="Devries R.P."/>
            <person name="Grigoriev I.V."/>
            <person name="Machida M."/>
            <person name="Baker S.E."/>
            <person name="Andersen M.R."/>
        </authorList>
    </citation>
    <scope>NUCLEOTIDE SEQUENCE [LARGE SCALE GENOMIC DNA]</scope>
    <source>
        <strain evidence="8 9">CBS 117625</strain>
    </source>
</reference>
<protein>
    <recommendedName>
        <fullName evidence="6">Amine oxidase</fullName>
        <ecNumber evidence="6">1.4.3.-</ecNumber>
    </recommendedName>
</protein>
<dbReference type="PANTHER" id="PTHR43563">
    <property type="entry name" value="AMINE OXIDASE"/>
    <property type="match status" value="1"/>
</dbReference>
<dbReference type="Gene3D" id="3.50.50.60">
    <property type="entry name" value="FAD/NAD(P)-binding domain"/>
    <property type="match status" value="2"/>
</dbReference>
<keyword evidence="6" id="KW-0274">FAD</keyword>